<name>A0A3M2XST0_PSEYM</name>
<keyword evidence="1" id="KW-0812">Transmembrane</keyword>
<comment type="caution">
    <text evidence="2">The sequence shown here is derived from an EMBL/GenBank/DDBJ whole genome shotgun (WGS) entry which is preliminary data.</text>
</comment>
<dbReference type="AlphaFoldDB" id="A0A3M2XST0"/>
<evidence type="ECO:0000313" key="3">
    <source>
        <dbReference type="Proteomes" id="UP000282378"/>
    </source>
</evidence>
<proteinExistence type="predicted"/>
<evidence type="ECO:0000256" key="1">
    <source>
        <dbReference type="SAM" id="Phobius"/>
    </source>
</evidence>
<dbReference type="Gene3D" id="1.20.1250.20">
    <property type="entry name" value="MFS general substrate transporter like domains"/>
    <property type="match status" value="1"/>
</dbReference>
<keyword evidence="1" id="KW-0472">Membrane</keyword>
<feature type="transmembrane region" description="Helical" evidence="1">
    <location>
        <begin position="45"/>
        <end position="67"/>
    </location>
</feature>
<organism evidence="2 3">
    <name type="scientific">Pseudomonas syringae pv. maculicola</name>
    <dbReference type="NCBI Taxonomy" id="59511"/>
    <lineage>
        <taxon>Bacteria</taxon>
        <taxon>Pseudomonadati</taxon>
        <taxon>Pseudomonadota</taxon>
        <taxon>Gammaproteobacteria</taxon>
        <taxon>Pseudomonadales</taxon>
        <taxon>Pseudomonadaceae</taxon>
        <taxon>Pseudomonas</taxon>
    </lineage>
</organism>
<dbReference type="PROSITE" id="PS51257">
    <property type="entry name" value="PROKAR_LIPOPROTEIN"/>
    <property type="match status" value="1"/>
</dbReference>
<dbReference type="SUPFAM" id="SSF103473">
    <property type="entry name" value="MFS general substrate transporter"/>
    <property type="match status" value="1"/>
</dbReference>
<protein>
    <submittedName>
        <fullName evidence="2">EmrB/QacA family drug resistance transporter</fullName>
    </submittedName>
</protein>
<accession>A0A3M2XST0</accession>
<gene>
    <name evidence="2" type="ORF">APX70_07771</name>
</gene>
<dbReference type="EMBL" id="RBNL01002697">
    <property type="protein sequence ID" value="RML66860.1"/>
    <property type="molecule type" value="Genomic_DNA"/>
</dbReference>
<dbReference type="Proteomes" id="UP000282378">
    <property type="component" value="Unassembled WGS sequence"/>
</dbReference>
<reference evidence="2 3" key="1">
    <citation type="submission" date="2018-08" db="EMBL/GenBank/DDBJ databases">
        <title>Recombination of ecologically and evolutionarily significant loci maintains genetic cohesion in the Pseudomonas syringae species complex.</title>
        <authorList>
            <person name="Dillon M."/>
            <person name="Thakur S."/>
            <person name="Almeida R.N.D."/>
            <person name="Weir B.S."/>
            <person name="Guttman D.S."/>
        </authorList>
    </citation>
    <scope>NUCLEOTIDE SEQUENCE [LARGE SCALE GENOMIC DNA]</scope>
    <source>
        <strain evidence="2 3">88_10</strain>
    </source>
</reference>
<feature type="non-terminal residue" evidence="2">
    <location>
        <position position="74"/>
    </location>
</feature>
<dbReference type="InterPro" id="IPR036259">
    <property type="entry name" value="MFS_trans_sf"/>
</dbReference>
<sequence length="74" mass="8173">MSPFVGKYAHKFDLRLLAGLAFLAMGLSCFMRAGFNTDVDFEHVAMVQLFMGIGVALFFMPTLSILLSDLPPDQ</sequence>
<keyword evidence="1" id="KW-1133">Transmembrane helix</keyword>
<evidence type="ECO:0000313" key="2">
    <source>
        <dbReference type="EMBL" id="RML66860.1"/>
    </source>
</evidence>
<feature type="transmembrane region" description="Helical" evidence="1">
    <location>
        <begin position="12"/>
        <end position="33"/>
    </location>
</feature>